<dbReference type="InterPro" id="IPR059226">
    <property type="entry name" value="Choice_anch_Q_dom"/>
</dbReference>
<dbReference type="InterPro" id="IPR026341">
    <property type="entry name" value="T9SS_type_B"/>
</dbReference>
<keyword evidence="6" id="KW-0732">Signal</keyword>
<dbReference type="Gene3D" id="2.160.20.10">
    <property type="entry name" value="Single-stranded right-handed beta-helix, Pectin lyase-like"/>
    <property type="match status" value="1"/>
</dbReference>
<dbReference type="NCBIfam" id="NF012211">
    <property type="entry name" value="tand_rpt_95"/>
    <property type="match status" value="2"/>
</dbReference>
<keyword evidence="4" id="KW-0472">Membrane</keyword>
<dbReference type="OrthoDB" id="9805017at2"/>
<feature type="domain" description="Cadherin" evidence="7">
    <location>
        <begin position="1820"/>
        <end position="1949"/>
    </location>
</feature>
<organism evidence="8 9">
    <name type="scientific">Chryseolinea serpens</name>
    <dbReference type="NCBI Taxonomy" id="947013"/>
    <lineage>
        <taxon>Bacteria</taxon>
        <taxon>Pseudomonadati</taxon>
        <taxon>Bacteroidota</taxon>
        <taxon>Cytophagia</taxon>
        <taxon>Cytophagales</taxon>
        <taxon>Fulvivirgaceae</taxon>
        <taxon>Chryseolinea</taxon>
    </lineage>
</organism>
<dbReference type="PANTHER" id="PTHR46182">
    <property type="entry name" value="FI19480P1"/>
    <property type="match status" value="1"/>
</dbReference>
<accession>A0A1M5VV50</accession>
<reference evidence="8 9" key="1">
    <citation type="submission" date="2016-11" db="EMBL/GenBank/DDBJ databases">
        <authorList>
            <person name="Jaros S."/>
            <person name="Januszkiewicz K."/>
            <person name="Wedrychowicz H."/>
        </authorList>
    </citation>
    <scope>NUCLEOTIDE SEQUENCE [LARGE SCALE GENOMIC DNA]</scope>
    <source>
        <strain evidence="8 9">DSM 24574</strain>
    </source>
</reference>
<dbReference type="NCBIfam" id="NF041518">
    <property type="entry name" value="choice_anch_Q"/>
    <property type="match status" value="1"/>
</dbReference>
<evidence type="ECO:0000256" key="2">
    <source>
        <dbReference type="ARBA" id="ARBA00022692"/>
    </source>
</evidence>
<dbReference type="InterPro" id="IPR002126">
    <property type="entry name" value="Cadherin-like_dom"/>
</dbReference>
<dbReference type="SUPFAM" id="SSF51126">
    <property type="entry name" value="Pectin lyase-like"/>
    <property type="match status" value="1"/>
</dbReference>
<dbReference type="NCBIfam" id="TIGR04131">
    <property type="entry name" value="Bac_Flav_CTERM"/>
    <property type="match status" value="1"/>
</dbReference>
<evidence type="ECO:0000256" key="6">
    <source>
        <dbReference type="SAM" id="SignalP"/>
    </source>
</evidence>
<gene>
    <name evidence="8" type="ORF">SAMN04488109_5437</name>
</gene>
<proteinExistence type="predicted"/>
<dbReference type="FunFam" id="2.60.40.10:FF:000061">
    <property type="entry name" value="Dyslexia-associated protein KIAA0319 homolog"/>
    <property type="match status" value="1"/>
</dbReference>
<dbReference type="SMART" id="SM00710">
    <property type="entry name" value="PbH1"/>
    <property type="match status" value="7"/>
</dbReference>
<evidence type="ECO:0000313" key="8">
    <source>
        <dbReference type="EMBL" id="SHH79087.1"/>
    </source>
</evidence>
<keyword evidence="9" id="KW-1185">Reference proteome</keyword>
<name>A0A1M5VV50_9BACT</name>
<dbReference type="InterPro" id="IPR003961">
    <property type="entry name" value="FN3_dom"/>
</dbReference>
<comment type="subcellular location">
    <subcellularLocation>
        <location evidence="1">Membrane</location>
    </subcellularLocation>
</comment>
<sequence length="2028" mass="210765">MACRLSTLAVLTALFTSLCTQLYAQCGCNFIISTSAAEWQFDGVKKGVKPGDKICFASGTRTGIGLLNIHGTADKPVIITNMCDGKVTIDAPASYGNAVQCDNLTFVHMTGSANPAVKNGIEIRGGQMGINFQSLSSDLEVDHLQVNFTGCCGIVAKTDPTCDKSTWRGNFVMKNLIFHDNYIGDTGCEGFYIGNSHYDSGVDRGCGQTVYEHDIEGCLVYNNELRNIGNDGIQIGSVTKGCEVHHNTVYNVATKANYGHQNGFQAGGGTTRAVVHDNIIDTGTGHCFYDSGGGGIYYNNLGINGLQGGFLLQDTNPGYAPTGFIVSNNTLVNCQLVGLLMFSENPAQSQFVNNIIVATNQANGYAYIKLNNPNAIKLTETNNIKTNDINLPKFVDAAGKNFHLQSSSTAIDAGKDMSAFGISDDFDGAIRPSNGKYDIGAYEFQSGKVSANAGKDVIITLPTNTVTLPGTGVSLTGITGYLWTKKSGGAATLVNDNTATLTVNGLVAGSYVFQLQVTDAGGTAFDDVMVTVNPAAVNQNPTAKAGADQVVTLPTNTLTLKGQGTDPEGGALTYAWTKLSGPAVTLAGAGTTDLLLTALLQGVYQFQLTVTDDKGATATDIVQVTVNPVATNKPPVTNAGVDKTIYLPLNQVTLTATASDPEGGALTILWEKKSGSTATLTNDKTLSLTASNLLLGTYVFRVTVTDDKGATAFDEVTVSVLQSNQAPKANAGVDKAITLPTSTVVIVGSGSDSDGSIASYAWVKVSGGAATLTNAGTSTLTVSGMVAGTYVFGLTVTDNNGATGYDEVSVVVNPVPVNTPPVVSAGPDKNLTLPNNTVVLTGTATDADGIASVVWTKKSGPTATLVNQTTLSLTLQNLVAGVYVFTLEATDKKGAKNSADVVVAVQPNTVNQSPVANAGANKFITLPTNSTTLTGTSSDPDGSIASVLWTKASGPAATLAGDNTATVTLTNLVEGIYVFRFTVTDNQGASASDLATVTVTTGNIAPVVYAGGDKTVSVSAGSYDITATANDPDGTVDTYTWIKVSGPAATLSGQGSPTLSVNGLNVGDYVFQISVLDNNLASASDQMTLTVLPASTNQLPTVVAESDQIIYLPTNSIVLNVTANDPDGTIASYAWTQTGGPAALLNNETTDALTVLNMVAGTYKFKVVALDNDGGSGTDEVQVTVQPATANQPPIANAGGNKIIQLPTNTITLDGSGTDSDGSIASYAWTKVSGPTANLVTPTLASLQVNNLVEGTYVFRLMVTDDKGATGSSSATITVLPATVNRAPFADAGPNQSLYLPATSTTLSGSGFDEDGTIQSYAWTQLNGPNTAAIGTPAAANTTLAGLVTGTYTFRLTVTDNNSATGSDDILVVVSDGSANKPPLAIVQDNQTITLPTNSINLVGSGFDPDGIIVSYKWIKISGGTVTLTNASTPTVTVSDLQEGQYSFQLTVTDNGGATNSDVTVVLVRPANVNQPPIAFAGGDKRLYLPVNATSLLGSGSDVDGTVISYAWTQAGGPTATLAGQDTQTLKVSNLSQGTFSFRITVTDDMLASSFDQMTLLVVPPTNNLAPDVKLGKDTTIYLPQNTVLLNADVSDDGAIQSYLWTKASGPTVTLANPTEKDLNCLNLVEGVYTLQLTAMDNAGASSFDQIVVTVLPSTVNKPPVVDAGPDKQIFLPTTQVTLTGTATDPDGTIATVKWKQISGAAAALSGDQTLSLSVSNLAIGTYVFSLEATDNAGTTASDNVQVVVGPVPPNQPPVVSAGAGQVVNLPTTQATLNGTATDTDGTVQSVKWTQVQGPNTATISGATTLTLDVSGLVLGMYVFRLTATDDENASAYSDAIVYVTEDSQNVKKKPVAYAGDDLVIVLPDNEAIIAGQGLDPDGFIERYFWEQIGGTEVPFSVDANVIHITDMPLGDYVFRLTVVDSDTLSASDEVNISVIDKSDEIPKFFSPNNDNVGEYWTFRNVESYRECKLVVFARSGQQVFDAFPYENNWNGTYKGKPLGEGDYYYTLSCTDGRKLTGAVRILK</sequence>
<dbReference type="PANTHER" id="PTHR46182:SF2">
    <property type="entry name" value="FI19480P1"/>
    <property type="match status" value="1"/>
</dbReference>
<dbReference type="InterPro" id="IPR011050">
    <property type="entry name" value="Pectin_lyase_fold/virulence"/>
</dbReference>
<dbReference type="GO" id="GO:0007156">
    <property type="term" value="P:homophilic cell adhesion via plasma membrane adhesion molecules"/>
    <property type="evidence" value="ECO:0007669"/>
    <property type="project" value="InterPro"/>
</dbReference>
<evidence type="ECO:0000313" key="9">
    <source>
        <dbReference type="Proteomes" id="UP000184212"/>
    </source>
</evidence>
<dbReference type="InterPro" id="IPR022409">
    <property type="entry name" value="PKD/Chitinase_dom"/>
</dbReference>
<protein>
    <submittedName>
        <fullName evidence="8">Gliding motility-associated C-terminal domain-containing protein</fullName>
    </submittedName>
</protein>
<dbReference type="RefSeq" id="WP_073140885.1">
    <property type="nucleotide sequence ID" value="NZ_FQWQ01000004.1"/>
</dbReference>
<dbReference type="InterPro" id="IPR035986">
    <property type="entry name" value="PKD_dom_sf"/>
</dbReference>
<dbReference type="SMART" id="SM00089">
    <property type="entry name" value="PKD"/>
    <property type="match status" value="16"/>
</dbReference>
<dbReference type="SMART" id="SM00060">
    <property type="entry name" value="FN3"/>
    <property type="match status" value="7"/>
</dbReference>
<keyword evidence="3" id="KW-1133">Transmembrane helix</keyword>
<evidence type="ECO:0000256" key="3">
    <source>
        <dbReference type="ARBA" id="ARBA00022989"/>
    </source>
</evidence>
<dbReference type="EMBL" id="FQWQ01000004">
    <property type="protein sequence ID" value="SHH79087.1"/>
    <property type="molecule type" value="Genomic_DNA"/>
</dbReference>
<evidence type="ECO:0000256" key="5">
    <source>
        <dbReference type="ARBA" id="ARBA00023180"/>
    </source>
</evidence>
<evidence type="ECO:0000259" key="7">
    <source>
        <dbReference type="PROSITE" id="PS50268"/>
    </source>
</evidence>
<dbReference type="InterPro" id="IPR012334">
    <property type="entry name" value="Pectin_lyas_fold"/>
</dbReference>
<dbReference type="CDD" id="cd00146">
    <property type="entry name" value="PKD"/>
    <property type="match status" value="4"/>
</dbReference>
<evidence type="ECO:0000256" key="1">
    <source>
        <dbReference type="ARBA" id="ARBA00004370"/>
    </source>
</evidence>
<dbReference type="Pfam" id="PF22352">
    <property type="entry name" value="K319L-like_PKD"/>
    <property type="match status" value="16"/>
</dbReference>
<dbReference type="GO" id="GO:0031410">
    <property type="term" value="C:cytoplasmic vesicle"/>
    <property type="evidence" value="ECO:0007669"/>
    <property type="project" value="TreeGrafter"/>
</dbReference>
<evidence type="ECO:0000256" key="4">
    <source>
        <dbReference type="ARBA" id="ARBA00023136"/>
    </source>
</evidence>
<dbReference type="GO" id="GO:0016020">
    <property type="term" value="C:membrane"/>
    <property type="evidence" value="ECO:0007669"/>
    <property type="project" value="UniProtKB-SubCell"/>
</dbReference>
<dbReference type="STRING" id="947013.SAMN04488109_5437"/>
<dbReference type="InterPro" id="IPR029865">
    <property type="entry name" value="KIAA0319-like"/>
</dbReference>
<dbReference type="PROSITE" id="PS50268">
    <property type="entry name" value="CADHERIN_2"/>
    <property type="match status" value="1"/>
</dbReference>
<dbReference type="GO" id="GO:0005509">
    <property type="term" value="F:calcium ion binding"/>
    <property type="evidence" value="ECO:0007669"/>
    <property type="project" value="InterPro"/>
</dbReference>
<keyword evidence="2" id="KW-0812">Transmembrane</keyword>
<feature type="chain" id="PRO_5011957446" evidence="6">
    <location>
        <begin position="25"/>
        <end position="2028"/>
    </location>
</feature>
<keyword evidence="5" id="KW-0325">Glycoprotein</keyword>
<dbReference type="Pfam" id="PF13585">
    <property type="entry name" value="CHU_C"/>
    <property type="match status" value="1"/>
</dbReference>
<dbReference type="InterPro" id="IPR013783">
    <property type="entry name" value="Ig-like_fold"/>
</dbReference>
<feature type="signal peptide" evidence="6">
    <location>
        <begin position="1"/>
        <end position="24"/>
    </location>
</feature>
<dbReference type="InterPro" id="IPR006626">
    <property type="entry name" value="PbH1"/>
</dbReference>
<dbReference type="Gene3D" id="2.60.40.10">
    <property type="entry name" value="Immunoglobulins"/>
    <property type="match status" value="16"/>
</dbReference>
<dbReference type="Proteomes" id="UP000184212">
    <property type="component" value="Unassembled WGS sequence"/>
</dbReference>
<dbReference type="SUPFAM" id="SSF49299">
    <property type="entry name" value="PKD domain"/>
    <property type="match status" value="15"/>
</dbReference>